<dbReference type="STRING" id="1069536.SINU_06700"/>
<evidence type="ECO:0000259" key="3">
    <source>
        <dbReference type="PROSITE" id="PS51192"/>
    </source>
</evidence>
<dbReference type="CDD" id="cd17923">
    <property type="entry name" value="DEXHc_Hrq1-like"/>
    <property type="match status" value="1"/>
</dbReference>
<dbReference type="PANTHER" id="PTHR47957">
    <property type="entry name" value="ATP-DEPENDENT HELICASE HRQ1"/>
    <property type="match status" value="1"/>
</dbReference>
<dbReference type="InterPro" id="IPR001650">
    <property type="entry name" value="Helicase_C-like"/>
</dbReference>
<dbReference type="Pfam" id="PF00270">
    <property type="entry name" value="DEAD"/>
    <property type="match status" value="1"/>
</dbReference>
<evidence type="ECO:0000313" key="6">
    <source>
        <dbReference type="Proteomes" id="UP000035553"/>
    </source>
</evidence>
<dbReference type="RefSeq" id="WP_010024140.1">
    <property type="nucleotide sequence ID" value="NZ_AFVQ02000081.1"/>
</dbReference>
<keyword evidence="6" id="KW-1185">Reference proteome</keyword>
<dbReference type="GO" id="GO:0005524">
    <property type="term" value="F:ATP binding"/>
    <property type="evidence" value="ECO:0007669"/>
    <property type="project" value="UniProtKB-KW"/>
</dbReference>
<proteinExistence type="predicted"/>
<organism evidence="5 6">
    <name type="scientific">Sporolactobacillus inulinus CASD</name>
    <dbReference type="NCBI Taxonomy" id="1069536"/>
    <lineage>
        <taxon>Bacteria</taxon>
        <taxon>Bacillati</taxon>
        <taxon>Bacillota</taxon>
        <taxon>Bacilli</taxon>
        <taxon>Bacillales</taxon>
        <taxon>Sporolactobacillaceae</taxon>
        <taxon>Sporolactobacillus</taxon>
    </lineage>
</organism>
<dbReference type="Gene3D" id="3.40.50.300">
    <property type="entry name" value="P-loop containing nucleotide triphosphate hydrolases"/>
    <property type="match status" value="2"/>
</dbReference>
<dbReference type="InterPro" id="IPR027417">
    <property type="entry name" value="P-loop_NTPase"/>
</dbReference>
<dbReference type="EMBL" id="AFVQ02000081">
    <property type="protein sequence ID" value="KLI02699.1"/>
    <property type="molecule type" value="Genomic_DNA"/>
</dbReference>
<evidence type="ECO:0000313" key="5">
    <source>
        <dbReference type="EMBL" id="KLI02699.1"/>
    </source>
</evidence>
<dbReference type="GO" id="GO:0006289">
    <property type="term" value="P:nucleotide-excision repair"/>
    <property type="evidence" value="ECO:0007669"/>
    <property type="project" value="TreeGrafter"/>
</dbReference>
<dbReference type="InterPro" id="IPR018973">
    <property type="entry name" value="MZB"/>
</dbReference>
<dbReference type="InterPro" id="IPR011545">
    <property type="entry name" value="DEAD/DEAH_box_helicase_dom"/>
</dbReference>
<sequence>MIGKQTIEELLHRLKNDQNTAHWQTIPGREAHTAPFPDSLDEHLKDALRRRGINSLYTHQAEAYNSAMMGSDLVLVTPTASGKTLCYNLPVLQTMIAHPESRALYFFPTKALAQDQKNEMADLIDAVGLPIKSHTYDGDTAGSIRQKIRQAGQIVMTNPDMLHASILPHHTKWVSLFENLRFVVIDELHTYRGVFGSHVANVIRRLKRICRYYGSNPQFICTSATIANPREHAEALTGRKMFLIDRNGAPSVKKHFLIYNPPVTNKQLNVREDETHSVVRLAGDFLKNKIQTIVFAKSRLKVELLVSHLQKINSGRQDRAPIRAYRGGYLPLERRAIEKGLRQGEIMGVVTTNALELGVDIGQLQVCILTGYPGNMASVWQQAGRAGRRSEDAVIIMVTSSNPLDQYMANHTDYFFSRKPESVRINPDNIMILMEHIKCAAYELPFKKGERFGSEHVDELCDYLTDEDLLHYQRGKWYWMSDGFPANNVNLRSAAQDSFAIIDITDQGHAKVIGEEDRFGAMTMLYEDAIYIHQGAQYHVDDLDLIERKAYVRKVNVNYYTDSDLAVQLDVLAMDKHAVFDNAHIEKGYGDVSVRALPTIFKKIRFETYENIGWGKIHLPELEMHTNAAWISFDPIYLDQFGKNVFQGALVGLSHLLRHAAPLFVLCDQNDLSVVPKIKAPHNEKPSVFIYDKYPGGVGLSENLYQLMPRLLEKASDMAQNCPCESGCPSCIGFVNEGRAAKQALIRLLKERSTCHSHKN</sequence>
<gene>
    <name evidence="5" type="ORF">SINU_06700</name>
</gene>
<dbReference type="OrthoDB" id="143059at2"/>
<dbReference type="SUPFAM" id="SSF52540">
    <property type="entry name" value="P-loop containing nucleoside triphosphate hydrolases"/>
    <property type="match status" value="1"/>
</dbReference>
<evidence type="ECO:0000256" key="1">
    <source>
        <dbReference type="ARBA" id="ARBA00022741"/>
    </source>
</evidence>
<dbReference type="GO" id="GO:0036297">
    <property type="term" value="P:interstrand cross-link repair"/>
    <property type="evidence" value="ECO:0007669"/>
    <property type="project" value="TreeGrafter"/>
</dbReference>
<evidence type="ECO:0000259" key="4">
    <source>
        <dbReference type="PROSITE" id="PS51194"/>
    </source>
</evidence>
<dbReference type="GO" id="GO:0003676">
    <property type="term" value="F:nucleic acid binding"/>
    <property type="evidence" value="ECO:0007669"/>
    <property type="project" value="InterPro"/>
</dbReference>
<dbReference type="SMART" id="SM00490">
    <property type="entry name" value="HELICc"/>
    <property type="match status" value="1"/>
</dbReference>
<evidence type="ECO:0000256" key="2">
    <source>
        <dbReference type="ARBA" id="ARBA00022840"/>
    </source>
</evidence>
<keyword evidence="5" id="KW-0347">Helicase</keyword>
<keyword evidence="5" id="KW-0378">Hydrolase</keyword>
<feature type="domain" description="Helicase ATP-binding" evidence="3">
    <location>
        <begin position="64"/>
        <end position="244"/>
    </location>
</feature>
<dbReference type="GO" id="GO:0043138">
    <property type="term" value="F:3'-5' DNA helicase activity"/>
    <property type="evidence" value="ECO:0007669"/>
    <property type="project" value="TreeGrafter"/>
</dbReference>
<dbReference type="InterPro" id="IPR055227">
    <property type="entry name" value="HRQ1_WHD"/>
</dbReference>
<dbReference type="SMART" id="SM00487">
    <property type="entry name" value="DEXDc"/>
    <property type="match status" value="1"/>
</dbReference>
<keyword evidence="1" id="KW-0547">Nucleotide-binding</keyword>
<dbReference type="Pfam" id="PF00271">
    <property type="entry name" value="Helicase_C"/>
    <property type="match status" value="1"/>
</dbReference>
<dbReference type="PROSITE" id="PS51194">
    <property type="entry name" value="HELICASE_CTER"/>
    <property type="match status" value="1"/>
</dbReference>
<dbReference type="PROSITE" id="PS51192">
    <property type="entry name" value="HELICASE_ATP_BIND_1"/>
    <property type="match status" value="1"/>
</dbReference>
<comment type="caution">
    <text evidence="5">The sequence shown here is derived from an EMBL/GenBank/DDBJ whole genome shotgun (WGS) entry which is preliminary data.</text>
</comment>
<dbReference type="AlphaFoldDB" id="A0A0U1QPH1"/>
<dbReference type="Pfam" id="PF09369">
    <property type="entry name" value="MZB"/>
    <property type="match status" value="1"/>
</dbReference>
<reference evidence="5 6" key="1">
    <citation type="journal article" date="2011" name="J. Bacteriol.">
        <title>Draft genome sequence of Sporolactobacillus inulinus strain CASD, an efficient D-lactic acid-producing bacterium with high-concentration lactate tolerance capability.</title>
        <authorList>
            <person name="Yu B."/>
            <person name="Su F."/>
            <person name="Wang L."/>
            <person name="Xu K."/>
            <person name="Zhao B."/>
            <person name="Xu P."/>
        </authorList>
    </citation>
    <scope>NUCLEOTIDE SEQUENCE [LARGE SCALE GENOMIC DNA]</scope>
    <source>
        <strain evidence="5 6">CASD</strain>
    </source>
</reference>
<accession>A0A0U1QPH1</accession>
<dbReference type="PANTHER" id="PTHR47957:SF3">
    <property type="entry name" value="ATP-DEPENDENT HELICASE HRQ1"/>
    <property type="match status" value="1"/>
</dbReference>
<protein>
    <submittedName>
        <fullName evidence="5">ATP-dependent helicase</fullName>
    </submittedName>
</protein>
<dbReference type="Pfam" id="PF22982">
    <property type="entry name" value="WHD_HRQ1"/>
    <property type="match status" value="1"/>
</dbReference>
<feature type="domain" description="Helicase C-terminal" evidence="4">
    <location>
        <begin position="278"/>
        <end position="431"/>
    </location>
</feature>
<dbReference type="Proteomes" id="UP000035553">
    <property type="component" value="Unassembled WGS sequence"/>
</dbReference>
<keyword evidence="2" id="KW-0067">ATP-binding</keyword>
<name>A0A0U1QPH1_9BACL</name>
<dbReference type="InterPro" id="IPR014001">
    <property type="entry name" value="Helicase_ATP-bd"/>
</dbReference>
<dbReference type="CDD" id="cd18797">
    <property type="entry name" value="SF2_C_Hrq"/>
    <property type="match status" value="1"/>
</dbReference>